<protein>
    <submittedName>
        <fullName evidence="1">Uncharacterized protein</fullName>
    </submittedName>
</protein>
<reference evidence="1 2" key="1">
    <citation type="submission" date="2016-06" db="EMBL/GenBank/DDBJ databases">
        <title>Evolution of pathogenesis and genome organization in the Tremellales.</title>
        <authorList>
            <person name="Cuomo C."/>
            <person name="Litvintseva A."/>
            <person name="Heitman J."/>
            <person name="Chen Y."/>
            <person name="Sun S."/>
            <person name="Springer D."/>
            <person name="Dromer F."/>
            <person name="Young S."/>
            <person name="Zeng Q."/>
            <person name="Chapman S."/>
            <person name="Gujja S."/>
            <person name="Saif S."/>
            <person name="Birren B."/>
        </authorList>
    </citation>
    <scope>NUCLEOTIDE SEQUENCE [LARGE SCALE GENOMIC DNA]</scope>
    <source>
        <strain evidence="1 2">ATCC 28783</strain>
    </source>
</reference>
<name>A0A4Q1BCH0_TREME</name>
<organism evidence="1 2">
    <name type="scientific">Tremella mesenterica</name>
    <name type="common">Jelly fungus</name>
    <dbReference type="NCBI Taxonomy" id="5217"/>
    <lineage>
        <taxon>Eukaryota</taxon>
        <taxon>Fungi</taxon>
        <taxon>Dikarya</taxon>
        <taxon>Basidiomycota</taxon>
        <taxon>Agaricomycotina</taxon>
        <taxon>Tremellomycetes</taxon>
        <taxon>Tremellales</taxon>
        <taxon>Tremellaceae</taxon>
        <taxon>Tremella</taxon>
    </lineage>
</organism>
<gene>
    <name evidence="1" type="ORF">M231_06188</name>
</gene>
<dbReference type="InParanoid" id="A0A4Q1BCH0"/>
<proteinExistence type="predicted"/>
<dbReference type="Proteomes" id="UP000289152">
    <property type="component" value="Unassembled WGS sequence"/>
</dbReference>
<evidence type="ECO:0000313" key="2">
    <source>
        <dbReference type="Proteomes" id="UP000289152"/>
    </source>
</evidence>
<comment type="caution">
    <text evidence="1">The sequence shown here is derived from an EMBL/GenBank/DDBJ whole genome shotgun (WGS) entry which is preliminary data.</text>
</comment>
<accession>A0A4Q1BCH0</accession>
<keyword evidence="2" id="KW-1185">Reference proteome</keyword>
<dbReference type="EMBL" id="SDIL01000094">
    <property type="protein sequence ID" value="RXK36529.1"/>
    <property type="molecule type" value="Genomic_DNA"/>
</dbReference>
<sequence length="76" mass="8650">MCILSGYHLTTHTRKSPSRSLYKVNNRRLATTIKQQAGVHMGYLIAELFDVIVSVNAAHRAGSKNIVRRDIWLANW</sequence>
<dbReference type="AlphaFoldDB" id="A0A4Q1BCH0"/>
<evidence type="ECO:0000313" key="1">
    <source>
        <dbReference type="EMBL" id="RXK36529.1"/>
    </source>
</evidence>